<dbReference type="Pfam" id="PF00486">
    <property type="entry name" value="Trans_reg_C"/>
    <property type="match status" value="1"/>
</dbReference>
<dbReference type="GO" id="GO:0000976">
    <property type="term" value="F:transcription cis-regulatory region binding"/>
    <property type="evidence" value="ECO:0007669"/>
    <property type="project" value="TreeGrafter"/>
</dbReference>
<evidence type="ECO:0000256" key="6">
    <source>
        <dbReference type="PROSITE-ProRule" id="PRU00169"/>
    </source>
</evidence>
<dbReference type="Gene3D" id="3.40.50.2300">
    <property type="match status" value="1"/>
</dbReference>
<keyword evidence="5" id="KW-0804">Transcription</keyword>
<gene>
    <name evidence="10" type="ORF">GJR95_21270</name>
</gene>
<evidence type="ECO:0000259" key="8">
    <source>
        <dbReference type="PROSITE" id="PS50110"/>
    </source>
</evidence>
<evidence type="ECO:0000256" key="3">
    <source>
        <dbReference type="ARBA" id="ARBA00023015"/>
    </source>
</evidence>
<dbReference type="PROSITE" id="PS50110">
    <property type="entry name" value="RESPONSE_REGULATORY"/>
    <property type="match status" value="1"/>
</dbReference>
<keyword evidence="2" id="KW-0902">Two-component regulatory system</keyword>
<dbReference type="InterPro" id="IPR011006">
    <property type="entry name" value="CheY-like_superfamily"/>
</dbReference>
<dbReference type="InterPro" id="IPR001867">
    <property type="entry name" value="OmpR/PhoB-type_DNA-bd"/>
</dbReference>
<evidence type="ECO:0000256" key="2">
    <source>
        <dbReference type="ARBA" id="ARBA00023012"/>
    </source>
</evidence>
<evidence type="ECO:0000256" key="7">
    <source>
        <dbReference type="PROSITE-ProRule" id="PRU01091"/>
    </source>
</evidence>
<dbReference type="InterPro" id="IPR039420">
    <property type="entry name" value="WalR-like"/>
</dbReference>
<evidence type="ECO:0000313" key="11">
    <source>
        <dbReference type="Proteomes" id="UP000464577"/>
    </source>
</evidence>
<dbReference type="SMART" id="SM00448">
    <property type="entry name" value="REC"/>
    <property type="match status" value="1"/>
</dbReference>
<comment type="caution">
    <text evidence="6">Lacks conserved residue(s) required for the propagation of feature annotation.</text>
</comment>
<name>A0A6P1W074_9BACT</name>
<dbReference type="EMBL" id="CP045997">
    <property type="protein sequence ID" value="QHV97379.1"/>
    <property type="molecule type" value="Genomic_DNA"/>
</dbReference>
<dbReference type="SUPFAM" id="SSF52172">
    <property type="entry name" value="CheY-like"/>
    <property type="match status" value="1"/>
</dbReference>
<dbReference type="Proteomes" id="UP000464577">
    <property type="component" value="Chromosome"/>
</dbReference>
<dbReference type="SUPFAM" id="SSF46894">
    <property type="entry name" value="C-terminal effector domain of the bipartite response regulators"/>
    <property type="match status" value="1"/>
</dbReference>
<dbReference type="GO" id="GO:0005829">
    <property type="term" value="C:cytosol"/>
    <property type="evidence" value="ECO:0007669"/>
    <property type="project" value="TreeGrafter"/>
</dbReference>
<dbReference type="GO" id="GO:0006355">
    <property type="term" value="P:regulation of DNA-templated transcription"/>
    <property type="evidence" value="ECO:0007669"/>
    <property type="project" value="InterPro"/>
</dbReference>
<evidence type="ECO:0000256" key="1">
    <source>
        <dbReference type="ARBA" id="ARBA00022553"/>
    </source>
</evidence>
<dbReference type="Gene3D" id="1.10.10.10">
    <property type="entry name" value="Winged helix-like DNA-binding domain superfamily/Winged helix DNA-binding domain"/>
    <property type="match status" value="1"/>
</dbReference>
<dbReference type="GO" id="GO:0000156">
    <property type="term" value="F:phosphorelay response regulator activity"/>
    <property type="evidence" value="ECO:0007669"/>
    <property type="project" value="TreeGrafter"/>
</dbReference>
<keyword evidence="4 7" id="KW-0238">DNA-binding</keyword>
<dbReference type="InterPro" id="IPR036388">
    <property type="entry name" value="WH-like_DNA-bd_sf"/>
</dbReference>
<evidence type="ECO:0000259" key="9">
    <source>
        <dbReference type="PROSITE" id="PS51755"/>
    </source>
</evidence>
<dbReference type="KEGG" id="senf:GJR95_21270"/>
<feature type="DNA-binding region" description="OmpR/PhoB-type" evidence="7">
    <location>
        <begin position="128"/>
        <end position="226"/>
    </location>
</feature>
<proteinExistence type="predicted"/>
<dbReference type="SMART" id="SM00862">
    <property type="entry name" value="Trans_reg_C"/>
    <property type="match status" value="1"/>
</dbReference>
<organism evidence="10 11">
    <name type="scientific">Spirosoma endbachense</name>
    <dbReference type="NCBI Taxonomy" id="2666025"/>
    <lineage>
        <taxon>Bacteria</taxon>
        <taxon>Pseudomonadati</taxon>
        <taxon>Bacteroidota</taxon>
        <taxon>Cytophagia</taxon>
        <taxon>Cytophagales</taxon>
        <taxon>Cytophagaceae</taxon>
        <taxon>Spirosoma</taxon>
    </lineage>
</organism>
<evidence type="ECO:0000256" key="4">
    <source>
        <dbReference type="ARBA" id="ARBA00023125"/>
    </source>
</evidence>
<dbReference type="CDD" id="cd00383">
    <property type="entry name" value="trans_reg_C"/>
    <property type="match status" value="1"/>
</dbReference>
<dbReference type="InterPro" id="IPR001789">
    <property type="entry name" value="Sig_transdc_resp-reg_receiver"/>
</dbReference>
<dbReference type="InterPro" id="IPR016032">
    <property type="entry name" value="Sig_transdc_resp-reg_C-effctor"/>
</dbReference>
<reference evidence="10 11" key="1">
    <citation type="submission" date="2019-11" db="EMBL/GenBank/DDBJ databases">
        <title>Spirosoma endbachense sp. nov., isolated from a natural salt meadow.</title>
        <authorList>
            <person name="Rojas J."/>
            <person name="Ambika Manirajan B."/>
            <person name="Ratering S."/>
            <person name="Suarez C."/>
            <person name="Geissler-Plaum R."/>
            <person name="Schnell S."/>
        </authorList>
    </citation>
    <scope>NUCLEOTIDE SEQUENCE [LARGE SCALE GENOMIC DNA]</scope>
    <source>
        <strain evidence="10 11">I-24</strain>
    </source>
</reference>
<feature type="domain" description="Response regulatory" evidence="8">
    <location>
        <begin position="4"/>
        <end position="118"/>
    </location>
</feature>
<protein>
    <submittedName>
        <fullName evidence="10">Response regulator</fullName>
    </submittedName>
</protein>
<dbReference type="PANTHER" id="PTHR48111:SF22">
    <property type="entry name" value="REGULATOR OF RPOS"/>
    <property type="match status" value="1"/>
</dbReference>
<sequence length="230" mass="26590">MRMKLLLIDSEVSQADWIRRRLEIENNQVMVSPDWHTGWMMAHQSHYDIVLLAMNLQDSVQLSSFYLWAVETHDVPLLLIISPDTPANKAWVLESGADDCVGNSVDIRELMARLYALYRRKAGHFTTRSELSIDDLNVNLSEKSVYRAGKRINLLPREYYLLVFLMENKGRVISKKEILETVWNAADAIRPNTVEVYINYLRNKIDRPSTTKLIHTVVGMGYVIRIPDDV</sequence>
<accession>A0A6P1W074</accession>
<evidence type="ECO:0000313" key="10">
    <source>
        <dbReference type="EMBL" id="QHV97379.1"/>
    </source>
</evidence>
<feature type="domain" description="OmpR/PhoB-type" evidence="9">
    <location>
        <begin position="128"/>
        <end position="226"/>
    </location>
</feature>
<dbReference type="FunFam" id="1.10.10.10:FF:000005">
    <property type="entry name" value="Two-component system response regulator"/>
    <property type="match status" value="1"/>
</dbReference>
<keyword evidence="3" id="KW-0805">Transcription regulation</keyword>
<evidence type="ECO:0000256" key="5">
    <source>
        <dbReference type="ARBA" id="ARBA00023163"/>
    </source>
</evidence>
<dbReference type="GO" id="GO:0032993">
    <property type="term" value="C:protein-DNA complex"/>
    <property type="evidence" value="ECO:0007669"/>
    <property type="project" value="TreeGrafter"/>
</dbReference>
<keyword evidence="11" id="KW-1185">Reference proteome</keyword>
<dbReference type="AlphaFoldDB" id="A0A6P1W074"/>
<dbReference type="PANTHER" id="PTHR48111">
    <property type="entry name" value="REGULATOR OF RPOS"/>
    <property type="match status" value="1"/>
</dbReference>
<dbReference type="PROSITE" id="PS51755">
    <property type="entry name" value="OMPR_PHOB"/>
    <property type="match status" value="1"/>
</dbReference>
<keyword evidence="1" id="KW-0597">Phosphoprotein</keyword>